<name>A0A4S4NMJ3_9BACT</name>
<gene>
    <name evidence="2" type="ORF">E4021_00690</name>
</gene>
<dbReference type="AlphaFoldDB" id="A0A4S4NMJ3"/>
<keyword evidence="1" id="KW-0472">Membrane</keyword>
<keyword evidence="3" id="KW-1185">Reference proteome</keyword>
<proteinExistence type="predicted"/>
<comment type="caution">
    <text evidence="2">The sequence shown here is derived from an EMBL/GenBank/DDBJ whole genome shotgun (WGS) entry which is preliminary data.</text>
</comment>
<feature type="transmembrane region" description="Helical" evidence="1">
    <location>
        <begin position="12"/>
        <end position="33"/>
    </location>
</feature>
<dbReference type="EMBL" id="SRSF01000001">
    <property type="protein sequence ID" value="THH41146.1"/>
    <property type="molecule type" value="Genomic_DNA"/>
</dbReference>
<evidence type="ECO:0000256" key="1">
    <source>
        <dbReference type="SAM" id="Phobius"/>
    </source>
</evidence>
<sequence>METVLFAERQKFNAWWVSVLNIFLFALSLYTYYRLWSIGAGWSGYLAPTGIMLVVIATASVTLRTRITDQTIEAGFSPFLRRRYSRAEVVSAYVRTYDPLLEFGGWGWRFGANGTAFNTMGNQGLQLHLRDGSRLLIGTQQPTLLEQVVKDWMGADAGTVTLPQGPG</sequence>
<dbReference type="RefSeq" id="WP_136455972.1">
    <property type="nucleotide sequence ID" value="NZ_SRSF01000001.1"/>
</dbReference>
<evidence type="ECO:0008006" key="4">
    <source>
        <dbReference type="Google" id="ProtNLM"/>
    </source>
</evidence>
<evidence type="ECO:0000313" key="2">
    <source>
        <dbReference type="EMBL" id="THH41146.1"/>
    </source>
</evidence>
<evidence type="ECO:0000313" key="3">
    <source>
        <dbReference type="Proteomes" id="UP000308528"/>
    </source>
</evidence>
<protein>
    <recommendedName>
        <fullName evidence="4">Bacterial Pleckstrin homology domain-containing protein</fullName>
    </recommendedName>
</protein>
<keyword evidence="1" id="KW-0812">Transmembrane</keyword>
<organism evidence="2 3">
    <name type="scientific">Neolewinella litorea</name>
    <dbReference type="NCBI Taxonomy" id="2562452"/>
    <lineage>
        <taxon>Bacteria</taxon>
        <taxon>Pseudomonadati</taxon>
        <taxon>Bacteroidota</taxon>
        <taxon>Saprospiria</taxon>
        <taxon>Saprospirales</taxon>
        <taxon>Lewinellaceae</taxon>
        <taxon>Neolewinella</taxon>
    </lineage>
</organism>
<feature type="transmembrane region" description="Helical" evidence="1">
    <location>
        <begin position="45"/>
        <end position="63"/>
    </location>
</feature>
<keyword evidence="1" id="KW-1133">Transmembrane helix</keyword>
<dbReference type="Proteomes" id="UP000308528">
    <property type="component" value="Unassembled WGS sequence"/>
</dbReference>
<accession>A0A4S4NMJ3</accession>
<dbReference type="OrthoDB" id="582675at2"/>
<reference evidence="2 3" key="1">
    <citation type="submission" date="2019-04" db="EMBL/GenBank/DDBJ databases">
        <title>Lewinella litorea sp. nov., isolated from a marine sand.</title>
        <authorList>
            <person name="Yoon J.-H."/>
        </authorList>
    </citation>
    <scope>NUCLEOTIDE SEQUENCE [LARGE SCALE GENOMIC DNA]</scope>
    <source>
        <strain evidence="2 3">HSMS-39</strain>
    </source>
</reference>